<comment type="cofactor">
    <cofactor evidence="1 8">
        <name>Zn(2+)</name>
        <dbReference type="ChEBI" id="CHEBI:29105"/>
    </cofactor>
</comment>
<evidence type="ECO:0000256" key="1">
    <source>
        <dbReference type="ARBA" id="ARBA00001947"/>
    </source>
</evidence>
<reference evidence="10 11" key="1">
    <citation type="journal article" date="2016" name="Nat. Commun.">
        <title>Thousands of microbial genomes shed light on interconnected biogeochemical processes in an aquifer system.</title>
        <authorList>
            <person name="Anantharaman K."/>
            <person name="Brown C.T."/>
            <person name="Hug L.A."/>
            <person name="Sharon I."/>
            <person name="Castelle C.J."/>
            <person name="Probst A.J."/>
            <person name="Thomas B.C."/>
            <person name="Singh A."/>
            <person name="Wilkins M.J."/>
            <person name="Karaoz U."/>
            <person name="Brodie E.L."/>
            <person name="Williams K.H."/>
            <person name="Hubbard S.S."/>
            <person name="Banfield J.F."/>
        </authorList>
    </citation>
    <scope>NUCLEOTIDE SEQUENCE [LARGE SCALE GENOMIC DNA]</scope>
</reference>
<dbReference type="EMBL" id="MFQZ01000010">
    <property type="protein sequence ID" value="OGH87461.1"/>
    <property type="molecule type" value="Genomic_DNA"/>
</dbReference>
<feature type="active site" description="Proton donor" evidence="7">
    <location>
        <position position="82"/>
    </location>
</feature>
<dbReference type="PROSITE" id="PS51747">
    <property type="entry name" value="CYT_DCMP_DEAMINASES_2"/>
    <property type="match status" value="1"/>
</dbReference>
<evidence type="ECO:0000256" key="4">
    <source>
        <dbReference type="ARBA" id="ARBA00022727"/>
    </source>
</evidence>
<dbReference type="InterPro" id="IPR016192">
    <property type="entry name" value="APOBEC/CMP_deaminase_Zn-bd"/>
</dbReference>
<proteinExistence type="inferred from homology"/>
<dbReference type="InterPro" id="IPR035105">
    <property type="entry name" value="Deoxycytidylate_deaminase_dom"/>
</dbReference>
<evidence type="ECO:0000259" key="9">
    <source>
        <dbReference type="PROSITE" id="PS51747"/>
    </source>
</evidence>
<feature type="binding site" evidence="8">
    <location>
        <position position="108"/>
    </location>
    <ligand>
        <name>Zn(2+)</name>
        <dbReference type="ChEBI" id="CHEBI:29105"/>
        <note>catalytic</note>
    </ligand>
</feature>
<dbReference type="PANTHER" id="PTHR11086:SF18">
    <property type="entry name" value="DEOXYCYTIDYLATE DEAMINASE"/>
    <property type="match status" value="1"/>
</dbReference>
<evidence type="ECO:0000313" key="11">
    <source>
        <dbReference type="Proteomes" id="UP000177907"/>
    </source>
</evidence>
<dbReference type="GO" id="GO:0004132">
    <property type="term" value="F:dCMP deaminase activity"/>
    <property type="evidence" value="ECO:0007669"/>
    <property type="project" value="InterPro"/>
</dbReference>
<dbReference type="InterPro" id="IPR015517">
    <property type="entry name" value="dCMP_deaminase-rel"/>
</dbReference>
<evidence type="ECO:0000256" key="2">
    <source>
        <dbReference type="ARBA" id="ARBA00006576"/>
    </source>
</evidence>
<evidence type="ECO:0000256" key="6">
    <source>
        <dbReference type="ARBA" id="ARBA00022833"/>
    </source>
</evidence>
<sequence length="156" mass="17648">MPITPRENTISWDECFMRMTHVIAERSKDPSSQVGSIVVDKNNVVLGMGYNGFPRGIEADQLPWEREGAFLNTKYAYMCHAEENAIYNANMSVKGGRVYSCLFPCNECAKTIIQNGVVEVIYESDKYHDVDAFTAARRLFDAAGIKCRQYVSDWAK</sequence>
<dbReference type="CDD" id="cd01286">
    <property type="entry name" value="deoxycytidylate_deaminase"/>
    <property type="match status" value="1"/>
</dbReference>
<dbReference type="Proteomes" id="UP000177907">
    <property type="component" value="Unassembled WGS sequence"/>
</dbReference>
<accession>A0A1F6NUA5</accession>
<dbReference type="InterPro" id="IPR002125">
    <property type="entry name" value="CMP_dCMP_dom"/>
</dbReference>
<evidence type="ECO:0000313" key="10">
    <source>
        <dbReference type="EMBL" id="OGH87461.1"/>
    </source>
</evidence>
<dbReference type="GO" id="GO:0008270">
    <property type="term" value="F:zinc ion binding"/>
    <property type="evidence" value="ECO:0007669"/>
    <property type="project" value="InterPro"/>
</dbReference>
<keyword evidence="3 8" id="KW-0479">Metal-binding</keyword>
<keyword evidence="4" id="KW-0545">Nucleotide biosynthesis</keyword>
<dbReference type="PANTHER" id="PTHR11086">
    <property type="entry name" value="DEOXYCYTIDYLATE DEAMINASE-RELATED"/>
    <property type="match status" value="1"/>
</dbReference>
<dbReference type="STRING" id="1798704.A3J93_02925"/>
<dbReference type="InterPro" id="IPR016473">
    <property type="entry name" value="dCMP_deaminase"/>
</dbReference>
<dbReference type="InterPro" id="IPR016193">
    <property type="entry name" value="Cytidine_deaminase-like"/>
</dbReference>
<comment type="caution">
    <text evidence="10">The sequence shown here is derived from an EMBL/GenBank/DDBJ whole genome shotgun (WGS) entry which is preliminary data.</text>
</comment>
<dbReference type="GO" id="GO:0006220">
    <property type="term" value="P:pyrimidine nucleotide metabolic process"/>
    <property type="evidence" value="ECO:0007669"/>
    <property type="project" value="InterPro"/>
</dbReference>
<dbReference type="SUPFAM" id="SSF53927">
    <property type="entry name" value="Cytidine deaminase-like"/>
    <property type="match status" value="1"/>
</dbReference>
<organism evidence="10 11">
    <name type="scientific">Candidatus Magasanikbacteria bacterium RIFOXYC2_FULL_42_28</name>
    <dbReference type="NCBI Taxonomy" id="1798704"/>
    <lineage>
        <taxon>Bacteria</taxon>
        <taxon>Candidatus Magasanikiibacteriota</taxon>
    </lineage>
</organism>
<protein>
    <submittedName>
        <fullName evidence="10">Cytidine deaminase</fullName>
    </submittedName>
</protein>
<evidence type="ECO:0000256" key="3">
    <source>
        <dbReference type="ARBA" id="ARBA00022723"/>
    </source>
</evidence>
<evidence type="ECO:0000256" key="7">
    <source>
        <dbReference type="PIRSR" id="PIRSR006019-1"/>
    </source>
</evidence>
<dbReference type="PROSITE" id="PS00903">
    <property type="entry name" value="CYT_DCMP_DEAMINASES_1"/>
    <property type="match status" value="1"/>
</dbReference>
<feature type="binding site" evidence="8">
    <location>
        <position position="105"/>
    </location>
    <ligand>
        <name>Zn(2+)</name>
        <dbReference type="ChEBI" id="CHEBI:29105"/>
        <note>catalytic</note>
    </ligand>
</feature>
<feature type="domain" description="CMP/dCMP-type deaminase" evidence="9">
    <location>
        <begin position="11"/>
        <end position="147"/>
    </location>
</feature>
<dbReference type="GO" id="GO:0005737">
    <property type="term" value="C:cytoplasm"/>
    <property type="evidence" value="ECO:0007669"/>
    <property type="project" value="TreeGrafter"/>
</dbReference>
<dbReference type="GO" id="GO:0009165">
    <property type="term" value="P:nucleotide biosynthetic process"/>
    <property type="evidence" value="ECO:0007669"/>
    <property type="project" value="UniProtKB-KW"/>
</dbReference>
<evidence type="ECO:0000256" key="8">
    <source>
        <dbReference type="PIRSR" id="PIRSR006019-2"/>
    </source>
</evidence>
<dbReference type="AlphaFoldDB" id="A0A1F6NUA5"/>
<dbReference type="Pfam" id="PF00383">
    <property type="entry name" value="dCMP_cyt_deam_1"/>
    <property type="match status" value="1"/>
</dbReference>
<keyword evidence="6 8" id="KW-0862">Zinc</keyword>
<feature type="binding site" evidence="8">
    <location>
        <position position="80"/>
    </location>
    <ligand>
        <name>Zn(2+)</name>
        <dbReference type="ChEBI" id="CHEBI:29105"/>
        <note>catalytic</note>
    </ligand>
</feature>
<dbReference type="FunFam" id="3.40.140.10:FF:000021">
    <property type="entry name" value="Deoxycytidylate deaminase"/>
    <property type="match status" value="1"/>
</dbReference>
<name>A0A1F6NUA5_9BACT</name>
<keyword evidence="5" id="KW-0378">Hydrolase</keyword>
<dbReference type="PIRSF" id="PIRSF006019">
    <property type="entry name" value="dCMP_deaminase"/>
    <property type="match status" value="1"/>
</dbReference>
<comment type="similarity">
    <text evidence="2">Belongs to the cytidine and deoxycytidylate deaminase family.</text>
</comment>
<gene>
    <name evidence="10" type="ORF">A3J93_02925</name>
</gene>
<dbReference type="Gene3D" id="3.40.140.10">
    <property type="entry name" value="Cytidine Deaminase, domain 2"/>
    <property type="match status" value="1"/>
</dbReference>
<evidence type="ECO:0000256" key="5">
    <source>
        <dbReference type="ARBA" id="ARBA00022801"/>
    </source>
</evidence>